<evidence type="ECO:0000256" key="3">
    <source>
        <dbReference type="ARBA" id="ARBA00022679"/>
    </source>
</evidence>
<dbReference type="AlphaFoldDB" id="A0A6P4FG26"/>
<dbReference type="Gene3D" id="3.40.50.2000">
    <property type="entry name" value="Glycogen Phosphorylase B"/>
    <property type="match status" value="2"/>
</dbReference>
<evidence type="ECO:0000313" key="6">
    <source>
        <dbReference type="RefSeq" id="XP_016989370.1"/>
    </source>
</evidence>
<dbReference type="InterPro" id="IPR002213">
    <property type="entry name" value="UDP_glucos_trans"/>
</dbReference>
<keyword evidence="2" id="KW-0328">Glycosyltransferase</keyword>
<dbReference type="GO" id="GO:0008194">
    <property type="term" value="F:UDP-glycosyltransferase activity"/>
    <property type="evidence" value="ECO:0007669"/>
    <property type="project" value="InterPro"/>
</dbReference>
<dbReference type="CDD" id="cd03784">
    <property type="entry name" value="GT1_Gtf-like"/>
    <property type="match status" value="1"/>
</dbReference>
<keyword evidence="4" id="KW-0472">Membrane</keyword>
<protein>
    <submittedName>
        <fullName evidence="6">UDP-glucuronosyltransferase 2B15 isoform X1</fullName>
    </submittedName>
</protein>
<sequence>MIKYTTTFLLLVLLLGTKTQCSKGANILGIFGTHSPSHVIVHMAVMKTLADRGHNITVVTQMKPKIAAHENITVILAPPTPERQKFIKEYMEEVSNEKPSFWETMAKVVVTSANQLEGQYEFMVHANFKQLYENPQTNFDLVFLGAMANDFQLGIAAKLGCPAIITWVGVPLPFMDSLVGNVNDPSYVPSVNVALEPGQNTMQFGLRLGNLFKHYFLTTINKLLNYKMNQFYERAFGNESDPNFPTYDEMKRRISLLFYNYHSPSEGPIRPTVPQSIEIGGIQVKEQSDSLPKELAKFLDNADEGAIFFSLGTNVNTNTFRPDTVDILYKVLSKMPQRVVWKWEDLENKPGNASNIYFSNWLPQDDILAHPKTKLFITHAGKGGVAEAQYHGVPMVALPIFGDQQGNAEIMTKSGFGRWLDILTLTAEELEESILEVLENPSYRETIGKFSTLYRDRPLTARQSVVYWTEYVLRHQGAYHLQSPLIHMDFVARNNLDVYGVVLIVSLVVFLILIVLFRWVFRKVFKVVRGHSYRRKSPQLKNN</sequence>
<evidence type="ECO:0000256" key="2">
    <source>
        <dbReference type="ARBA" id="ARBA00022676"/>
    </source>
</evidence>
<dbReference type="PANTHER" id="PTHR48043:SF159">
    <property type="entry name" value="EG:EG0003.4 PROTEIN-RELATED"/>
    <property type="match status" value="1"/>
</dbReference>
<evidence type="ECO:0000256" key="4">
    <source>
        <dbReference type="SAM" id="Phobius"/>
    </source>
</evidence>
<dbReference type="OrthoDB" id="5835829at2759"/>
<feature type="signal peptide" evidence="5">
    <location>
        <begin position="1"/>
        <end position="24"/>
    </location>
</feature>
<accession>A0A6P4FG26</accession>
<dbReference type="InterPro" id="IPR050271">
    <property type="entry name" value="UDP-glycosyltransferase"/>
</dbReference>
<name>A0A6P4FG26_DRORH</name>
<proteinExistence type="inferred from homology"/>
<dbReference type="FunFam" id="3.40.50.2000:FF:000050">
    <property type="entry name" value="UDP-glucuronosyltransferase"/>
    <property type="match status" value="1"/>
</dbReference>
<keyword evidence="3" id="KW-0808">Transferase</keyword>
<dbReference type="SUPFAM" id="SSF53756">
    <property type="entry name" value="UDP-Glycosyltransferase/glycogen phosphorylase"/>
    <property type="match status" value="1"/>
</dbReference>
<dbReference type="PANTHER" id="PTHR48043">
    <property type="entry name" value="EG:EG0003.4 PROTEIN-RELATED"/>
    <property type="match status" value="1"/>
</dbReference>
<keyword evidence="4" id="KW-0812">Transmembrane</keyword>
<evidence type="ECO:0000256" key="5">
    <source>
        <dbReference type="SAM" id="SignalP"/>
    </source>
</evidence>
<gene>
    <name evidence="6" type="primary">LOC108051708</name>
</gene>
<feature type="transmembrane region" description="Helical" evidence="4">
    <location>
        <begin position="498"/>
        <end position="521"/>
    </location>
</feature>
<keyword evidence="5" id="KW-0732">Signal</keyword>
<dbReference type="Pfam" id="PF00201">
    <property type="entry name" value="UDPGT"/>
    <property type="match status" value="1"/>
</dbReference>
<feature type="chain" id="PRO_5027804461" evidence="5">
    <location>
        <begin position="25"/>
        <end position="543"/>
    </location>
</feature>
<evidence type="ECO:0000256" key="1">
    <source>
        <dbReference type="ARBA" id="ARBA00009995"/>
    </source>
</evidence>
<comment type="similarity">
    <text evidence="1">Belongs to the UDP-glycosyltransferase family.</text>
</comment>
<reference evidence="6" key="1">
    <citation type="submission" date="2025-08" db="UniProtKB">
        <authorList>
            <consortium name="RefSeq"/>
        </authorList>
    </citation>
    <scope>IDENTIFICATION</scope>
</reference>
<organism evidence="6">
    <name type="scientific">Drosophila rhopaloa</name>
    <name type="common">Fruit fly</name>
    <dbReference type="NCBI Taxonomy" id="1041015"/>
    <lineage>
        <taxon>Eukaryota</taxon>
        <taxon>Metazoa</taxon>
        <taxon>Ecdysozoa</taxon>
        <taxon>Arthropoda</taxon>
        <taxon>Hexapoda</taxon>
        <taxon>Insecta</taxon>
        <taxon>Pterygota</taxon>
        <taxon>Neoptera</taxon>
        <taxon>Endopterygota</taxon>
        <taxon>Diptera</taxon>
        <taxon>Brachycera</taxon>
        <taxon>Muscomorpha</taxon>
        <taxon>Ephydroidea</taxon>
        <taxon>Drosophilidae</taxon>
        <taxon>Drosophila</taxon>
        <taxon>Sophophora</taxon>
    </lineage>
</organism>
<keyword evidence="4" id="KW-1133">Transmembrane helix</keyword>
<dbReference type="RefSeq" id="XP_016989370.2">
    <property type="nucleotide sequence ID" value="XM_017133881.2"/>
</dbReference>
<dbReference type="RefSeq" id="XP_016989370.1">
    <property type="nucleotide sequence ID" value="XM_017133881.1"/>
</dbReference>